<dbReference type="RefSeq" id="XP_009060310.1">
    <property type="nucleotide sequence ID" value="XM_009062062.1"/>
</dbReference>
<dbReference type="Proteomes" id="UP000030746">
    <property type="component" value="Unassembled WGS sequence"/>
</dbReference>
<protein>
    <recommendedName>
        <fullName evidence="8">Growth hormone-inducible transmembrane protein</fullName>
    </recommendedName>
</protein>
<gene>
    <name evidence="6" type="ORF">LOTGIDRAFT_210320</name>
</gene>
<keyword evidence="2 5" id="KW-0812">Transmembrane</keyword>
<dbReference type="AlphaFoldDB" id="V4A7K9"/>
<dbReference type="InterPro" id="IPR035871">
    <property type="entry name" value="GHITM"/>
</dbReference>
<evidence type="ECO:0000256" key="1">
    <source>
        <dbReference type="ARBA" id="ARBA00004141"/>
    </source>
</evidence>
<keyword evidence="4 5" id="KW-0472">Membrane</keyword>
<dbReference type="OrthoDB" id="6285520at2759"/>
<dbReference type="PANTHER" id="PTHR23291:SF112">
    <property type="entry name" value="GROWTH HORMONE-INDUCIBLE TRANSMEMBRANE PROTEIN"/>
    <property type="match status" value="1"/>
</dbReference>
<evidence type="ECO:0000313" key="6">
    <source>
        <dbReference type="EMBL" id="ESO89281.1"/>
    </source>
</evidence>
<feature type="transmembrane region" description="Helical" evidence="5">
    <location>
        <begin position="207"/>
        <end position="225"/>
    </location>
</feature>
<dbReference type="InterPro" id="IPR006214">
    <property type="entry name" value="Bax_inhibitor_1-related"/>
</dbReference>
<dbReference type="CDD" id="cd10431">
    <property type="entry name" value="GHITM"/>
    <property type="match status" value="1"/>
</dbReference>
<dbReference type="CTD" id="20246201"/>
<accession>V4A7K9</accession>
<keyword evidence="3 5" id="KW-1133">Transmembrane helix</keyword>
<feature type="transmembrane region" description="Helical" evidence="5">
    <location>
        <begin position="117"/>
        <end position="137"/>
    </location>
</feature>
<keyword evidence="7" id="KW-1185">Reference proteome</keyword>
<dbReference type="PANTHER" id="PTHR23291">
    <property type="entry name" value="BAX INHIBITOR-RELATED"/>
    <property type="match status" value="1"/>
</dbReference>
<comment type="subcellular location">
    <subcellularLocation>
        <location evidence="1">Membrane</location>
        <topology evidence="1">Multi-pass membrane protein</topology>
    </subcellularLocation>
</comment>
<sequence>MLSTRLVMTTRVPLTAFVSGLGKTPVKSHQVTRIQKYANGTKSGLGTRAKRRSIKDIAMAPAGDSAFSLGQGVVAGSAVFGLGALCYYGLGMSSEVGAIDRAALWPKVVKARIRDTYMYFGGSIALSAISAATLWRSPQAMSLMMRRPMLTFGAQIVGLIGAGMVCRSMEYTGGFSAKHLVWMAYSGIVGTTLAPLAVLGGPLLIRAAWYTAGIVGGLSAVAMCAPSEKFLNMGGPLAIGLGVVFASSIGGMFLPPTTALGAGLYSITMYGGLVLFSAFLLYDTQKIIKKAETHPTYGVRRYDPINGCLGIYMDTINIFIRLAILLSNGGGGRRK</sequence>
<feature type="transmembrane region" description="Helical" evidence="5">
    <location>
        <begin position="262"/>
        <end position="282"/>
    </location>
</feature>
<dbReference type="Pfam" id="PF01027">
    <property type="entry name" value="Bax1-I"/>
    <property type="match status" value="1"/>
</dbReference>
<dbReference type="OMA" id="TLMWSER"/>
<evidence type="ECO:0000256" key="2">
    <source>
        <dbReference type="ARBA" id="ARBA00022692"/>
    </source>
</evidence>
<evidence type="ECO:0000256" key="3">
    <source>
        <dbReference type="ARBA" id="ARBA00022989"/>
    </source>
</evidence>
<dbReference type="KEGG" id="lgi:LOTGIDRAFT_210320"/>
<proteinExistence type="inferred from homology"/>
<evidence type="ECO:0000256" key="4">
    <source>
        <dbReference type="ARBA" id="ARBA00023136"/>
    </source>
</evidence>
<organism evidence="6 7">
    <name type="scientific">Lottia gigantea</name>
    <name type="common">Giant owl limpet</name>
    <dbReference type="NCBI Taxonomy" id="225164"/>
    <lineage>
        <taxon>Eukaryota</taxon>
        <taxon>Metazoa</taxon>
        <taxon>Spiralia</taxon>
        <taxon>Lophotrochozoa</taxon>
        <taxon>Mollusca</taxon>
        <taxon>Gastropoda</taxon>
        <taxon>Patellogastropoda</taxon>
        <taxon>Lottioidea</taxon>
        <taxon>Lottiidae</taxon>
        <taxon>Lottia</taxon>
    </lineage>
</organism>
<reference evidence="6 7" key="1">
    <citation type="journal article" date="2013" name="Nature">
        <title>Insights into bilaterian evolution from three spiralian genomes.</title>
        <authorList>
            <person name="Simakov O."/>
            <person name="Marletaz F."/>
            <person name="Cho S.J."/>
            <person name="Edsinger-Gonzales E."/>
            <person name="Havlak P."/>
            <person name="Hellsten U."/>
            <person name="Kuo D.H."/>
            <person name="Larsson T."/>
            <person name="Lv J."/>
            <person name="Arendt D."/>
            <person name="Savage R."/>
            <person name="Osoegawa K."/>
            <person name="de Jong P."/>
            <person name="Grimwood J."/>
            <person name="Chapman J.A."/>
            <person name="Shapiro H."/>
            <person name="Aerts A."/>
            <person name="Otillar R.P."/>
            <person name="Terry A.Y."/>
            <person name="Boore J.L."/>
            <person name="Grigoriev I.V."/>
            <person name="Lindberg D.R."/>
            <person name="Seaver E.C."/>
            <person name="Weisblat D.A."/>
            <person name="Putnam N.H."/>
            <person name="Rokhsar D.S."/>
        </authorList>
    </citation>
    <scope>NUCLEOTIDE SEQUENCE [LARGE SCALE GENOMIC DNA]</scope>
</reference>
<dbReference type="EMBL" id="KB202619">
    <property type="protein sequence ID" value="ESO89281.1"/>
    <property type="molecule type" value="Genomic_DNA"/>
</dbReference>
<feature type="transmembrane region" description="Helical" evidence="5">
    <location>
        <begin position="237"/>
        <end position="256"/>
    </location>
</feature>
<feature type="transmembrane region" description="Helical" evidence="5">
    <location>
        <begin position="180"/>
        <end position="201"/>
    </location>
</feature>
<dbReference type="GeneID" id="20246201"/>
<feature type="transmembrane region" description="Helical" evidence="5">
    <location>
        <begin position="149"/>
        <end position="168"/>
    </location>
</feature>
<evidence type="ECO:0000313" key="7">
    <source>
        <dbReference type="Proteomes" id="UP000030746"/>
    </source>
</evidence>
<dbReference type="GO" id="GO:0005743">
    <property type="term" value="C:mitochondrial inner membrane"/>
    <property type="evidence" value="ECO:0007669"/>
    <property type="project" value="TreeGrafter"/>
</dbReference>
<dbReference type="STRING" id="225164.V4A7K9"/>
<evidence type="ECO:0000256" key="5">
    <source>
        <dbReference type="RuleBase" id="RU004379"/>
    </source>
</evidence>
<comment type="similarity">
    <text evidence="5">Belongs to the BI1 family.</text>
</comment>
<name>V4A7K9_LOTGI</name>
<evidence type="ECO:0008006" key="8">
    <source>
        <dbReference type="Google" id="ProtNLM"/>
    </source>
</evidence>
<dbReference type="HOGENOM" id="CLU_050797_1_0_1"/>